<evidence type="ECO:0000256" key="6">
    <source>
        <dbReference type="ARBA" id="ARBA00047334"/>
    </source>
</evidence>
<dbReference type="NCBIfam" id="NF000736">
    <property type="entry name" value="PRK00043.2-3"/>
    <property type="match status" value="1"/>
</dbReference>
<keyword evidence="4 9" id="KW-0460">Magnesium</keyword>
<feature type="binding site" evidence="9">
    <location>
        <position position="92"/>
    </location>
    <ligand>
        <name>4-amino-2-methyl-5-(diphosphooxymethyl)pyrimidine</name>
        <dbReference type="ChEBI" id="CHEBI:57841"/>
    </ligand>
</feature>
<dbReference type="CDD" id="cd00564">
    <property type="entry name" value="TMP_TenI"/>
    <property type="match status" value="1"/>
</dbReference>
<feature type="binding site" evidence="9">
    <location>
        <begin position="163"/>
        <end position="165"/>
    </location>
    <ligand>
        <name>2-[(2R,5Z)-2-carboxy-4-methylthiazol-5(2H)-ylidene]ethyl phosphate</name>
        <dbReference type="ChEBI" id="CHEBI:62899"/>
    </ligand>
</feature>
<dbReference type="GO" id="GO:0009228">
    <property type="term" value="P:thiamine biosynthetic process"/>
    <property type="evidence" value="ECO:0007669"/>
    <property type="project" value="UniProtKB-KW"/>
</dbReference>
<feature type="binding site" evidence="9">
    <location>
        <position position="137"/>
    </location>
    <ligand>
        <name>4-amino-2-methyl-5-(diphosphooxymethyl)pyrimidine</name>
        <dbReference type="ChEBI" id="CHEBI:57841"/>
    </ligand>
</feature>
<dbReference type="PANTHER" id="PTHR20857:SF15">
    <property type="entry name" value="THIAMINE-PHOSPHATE SYNTHASE"/>
    <property type="match status" value="1"/>
</dbReference>
<comment type="catalytic activity">
    <reaction evidence="7 9">
        <text>2-(2-carboxy-4-methylthiazol-5-yl)ethyl phosphate + 4-amino-2-methyl-5-(diphosphooxymethyl)pyrimidine + 2 H(+) = thiamine phosphate + CO2 + diphosphate</text>
        <dbReference type="Rhea" id="RHEA:47848"/>
        <dbReference type="ChEBI" id="CHEBI:15378"/>
        <dbReference type="ChEBI" id="CHEBI:16526"/>
        <dbReference type="ChEBI" id="CHEBI:33019"/>
        <dbReference type="ChEBI" id="CHEBI:37575"/>
        <dbReference type="ChEBI" id="CHEBI:57841"/>
        <dbReference type="ChEBI" id="CHEBI:62890"/>
        <dbReference type="EC" id="2.5.1.3"/>
    </reaction>
</comment>
<comment type="catalytic activity">
    <reaction evidence="6 9">
        <text>4-methyl-5-(2-phosphooxyethyl)-thiazole + 4-amino-2-methyl-5-(diphosphooxymethyl)pyrimidine + H(+) = thiamine phosphate + diphosphate</text>
        <dbReference type="Rhea" id="RHEA:22328"/>
        <dbReference type="ChEBI" id="CHEBI:15378"/>
        <dbReference type="ChEBI" id="CHEBI:33019"/>
        <dbReference type="ChEBI" id="CHEBI:37575"/>
        <dbReference type="ChEBI" id="CHEBI:57841"/>
        <dbReference type="ChEBI" id="CHEBI:58296"/>
        <dbReference type="EC" id="2.5.1.3"/>
    </reaction>
</comment>
<evidence type="ECO:0000256" key="5">
    <source>
        <dbReference type="ARBA" id="ARBA00022977"/>
    </source>
</evidence>
<name>A0A173RE38_PARDI</name>
<dbReference type="GO" id="GO:0000287">
    <property type="term" value="F:magnesium ion binding"/>
    <property type="evidence" value="ECO:0007669"/>
    <property type="project" value="UniProtKB-UniRule"/>
</dbReference>
<keyword evidence="3 9" id="KW-0479">Metal-binding</keyword>
<dbReference type="GO" id="GO:0009229">
    <property type="term" value="P:thiamine diphosphate biosynthetic process"/>
    <property type="evidence" value="ECO:0007669"/>
    <property type="project" value="UniProtKB-UniRule"/>
</dbReference>
<evidence type="ECO:0000256" key="2">
    <source>
        <dbReference type="ARBA" id="ARBA00022679"/>
    </source>
</evidence>
<dbReference type="RefSeq" id="WP_005862331.1">
    <property type="nucleotide sequence ID" value="NZ_CAXSKO010000005.1"/>
</dbReference>
<organism evidence="10 11">
    <name type="scientific">Parabacteroides distasonis</name>
    <dbReference type="NCBI Taxonomy" id="823"/>
    <lineage>
        <taxon>Bacteria</taxon>
        <taxon>Pseudomonadati</taxon>
        <taxon>Bacteroidota</taxon>
        <taxon>Bacteroidia</taxon>
        <taxon>Bacteroidales</taxon>
        <taxon>Tannerellaceae</taxon>
        <taxon>Parabacteroides</taxon>
    </lineage>
</organism>
<dbReference type="GO" id="GO:0004789">
    <property type="term" value="F:thiamine-phosphate diphosphorylase activity"/>
    <property type="evidence" value="ECO:0007669"/>
    <property type="project" value="UniProtKB-UniRule"/>
</dbReference>
<feature type="binding site" evidence="9">
    <location>
        <position position="93"/>
    </location>
    <ligand>
        <name>Mg(2+)</name>
        <dbReference type="ChEBI" id="CHEBI:18420"/>
    </ligand>
</feature>
<dbReference type="InterPro" id="IPR022998">
    <property type="entry name" value="ThiamineP_synth_TenI"/>
</dbReference>
<dbReference type="InterPro" id="IPR013785">
    <property type="entry name" value="Aldolase_TIM"/>
</dbReference>
<evidence type="ECO:0000313" key="10">
    <source>
        <dbReference type="EMBL" id="CUM76264.1"/>
    </source>
</evidence>
<dbReference type="Proteomes" id="UP000095591">
    <property type="component" value="Unassembled WGS sequence"/>
</dbReference>
<evidence type="ECO:0000256" key="9">
    <source>
        <dbReference type="HAMAP-Rule" id="MF_00097"/>
    </source>
</evidence>
<comment type="catalytic activity">
    <reaction evidence="8 9">
        <text>2-[(2R,5Z)-2-carboxy-4-methylthiazol-5(2H)-ylidene]ethyl phosphate + 4-amino-2-methyl-5-(diphosphooxymethyl)pyrimidine + 2 H(+) = thiamine phosphate + CO2 + diphosphate</text>
        <dbReference type="Rhea" id="RHEA:47844"/>
        <dbReference type="ChEBI" id="CHEBI:15378"/>
        <dbReference type="ChEBI" id="CHEBI:16526"/>
        <dbReference type="ChEBI" id="CHEBI:33019"/>
        <dbReference type="ChEBI" id="CHEBI:37575"/>
        <dbReference type="ChEBI" id="CHEBI:57841"/>
        <dbReference type="ChEBI" id="CHEBI:62899"/>
        <dbReference type="EC" id="2.5.1.3"/>
    </reaction>
</comment>
<dbReference type="Pfam" id="PF02581">
    <property type="entry name" value="TMP-TENI"/>
    <property type="match status" value="1"/>
</dbReference>
<dbReference type="EMBL" id="CYXP01000001">
    <property type="protein sequence ID" value="CUM76264.1"/>
    <property type="molecule type" value="Genomic_DNA"/>
</dbReference>
<dbReference type="GO" id="GO:0005737">
    <property type="term" value="C:cytoplasm"/>
    <property type="evidence" value="ECO:0007669"/>
    <property type="project" value="TreeGrafter"/>
</dbReference>
<evidence type="ECO:0000256" key="1">
    <source>
        <dbReference type="ARBA" id="ARBA00005165"/>
    </source>
</evidence>
<dbReference type="EC" id="2.5.1.3" evidence="9"/>
<dbReference type="InterPro" id="IPR034291">
    <property type="entry name" value="TMP_synthase"/>
</dbReference>
<keyword evidence="5 9" id="KW-0784">Thiamine biosynthesis</keyword>
<feature type="binding site" evidence="9">
    <location>
        <position position="112"/>
    </location>
    <ligand>
        <name>Mg(2+)</name>
        <dbReference type="ChEBI" id="CHEBI:18420"/>
    </ligand>
</feature>
<evidence type="ECO:0000256" key="3">
    <source>
        <dbReference type="ARBA" id="ARBA00022723"/>
    </source>
</evidence>
<protein>
    <recommendedName>
        <fullName evidence="9">Thiamine-phosphate synthase</fullName>
        <shortName evidence="9">TP synthase</shortName>
        <shortName evidence="9">TPS</shortName>
        <ecNumber evidence="9">2.5.1.3</ecNumber>
    </recommendedName>
    <alternativeName>
        <fullName evidence="9">Thiamine-phosphate pyrophosphorylase</fullName>
        <shortName evidence="9">TMP pyrophosphorylase</shortName>
        <shortName evidence="9">TMP-PPase</shortName>
    </alternativeName>
</protein>
<dbReference type="UniPathway" id="UPA00060">
    <property type="reaction ID" value="UER00141"/>
</dbReference>
<evidence type="ECO:0000313" key="11">
    <source>
        <dbReference type="Proteomes" id="UP000095591"/>
    </source>
</evidence>
<dbReference type="InterPro" id="IPR036206">
    <property type="entry name" value="ThiamineP_synth_sf"/>
</dbReference>
<comment type="caution">
    <text evidence="9">Lacks conserved residue(s) required for the propagation of feature annotation.</text>
</comment>
<feature type="binding site" evidence="9">
    <location>
        <begin position="60"/>
        <end position="64"/>
    </location>
    <ligand>
        <name>4-amino-2-methyl-5-(diphosphooxymethyl)pyrimidine</name>
        <dbReference type="ChEBI" id="CHEBI:57841"/>
    </ligand>
</feature>
<reference evidence="10 11" key="1">
    <citation type="submission" date="2015-09" db="EMBL/GenBank/DDBJ databases">
        <authorList>
            <consortium name="Pathogen Informatics"/>
        </authorList>
    </citation>
    <scope>NUCLEOTIDE SEQUENCE [LARGE SCALE GENOMIC DNA]</scope>
    <source>
        <strain evidence="10 11">2789STDY5608872</strain>
    </source>
</reference>
<comment type="pathway">
    <text evidence="1 9">Cofactor biosynthesis; thiamine diphosphate biosynthesis; thiamine phosphate from 4-amino-2-methyl-5-diphosphomethylpyrimidine and 4-methyl-5-(2-phosphoethyl)-thiazole: step 1/1.</text>
</comment>
<comment type="function">
    <text evidence="9">Condenses 4-methyl-5-(beta-hydroxyethyl)thiazole monophosphate (THZ-P) and 2-methyl-4-amino-5-hydroxymethyl pyrimidine pyrophosphate (HMP-PP) to form thiamine monophosphate (TMP).</text>
</comment>
<comment type="cofactor">
    <cofactor evidence="9">
        <name>Mg(2+)</name>
        <dbReference type="ChEBI" id="CHEBI:18420"/>
    </cofactor>
    <text evidence="9">Binds 1 Mg(2+) ion per subunit.</text>
</comment>
<dbReference type="SUPFAM" id="SSF51391">
    <property type="entry name" value="Thiamin phosphate synthase"/>
    <property type="match status" value="1"/>
</dbReference>
<evidence type="ECO:0000256" key="7">
    <source>
        <dbReference type="ARBA" id="ARBA00047851"/>
    </source>
</evidence>
<sequence>MALNYYFGYDENGRVGRRTTGLRPPFGGNNRLMFITHRTPKYTECDEVRMAIQGGCSWIQLRMKDGIYEDTVRTCATICAEECERIVDFCVNDDLEAAVTCGATACHLGKNDMPLDIAWEVLKDKLDSNAIFYIGATANTFEDIRLAVERGASYIGLGPYRFTGTKKNLSPILGLEGYRKIIAQCKEAGIDIPIFAIGGITLEDVGPLMETGITGIAVSGAIINAPDPVEETRRFIEEINKY</sequence>
<feature type="binding site" evidence="9">
    <location>
        <position position="166"/>
    </location>
    <ligand>
        <name>4-amino-2-methyl-5-(diphosphooxymethyl)pyrimidine</name>
        <dbReference type="ChEBI" id="CHEBI:57841"/>
    </ligand>
</feature>
<dbReference type="Gene3D" id="3.20.20.70">
    <property type="entry name" value="Aldolase class I"/>
    <property type="match status" value="1"/>
</dbReference>
<dbReference type="AlphaFoldDB" id="A0A173RE38"/>
<evidence type="ECO:0000256" key="8">
    <source>
        <dbReference type="ARBA" id="ARBA00047883"/>
    </source>
</evidence>
<dbReference type="HAMAP" id="MF_00097">
    <property type="entry name" value="TMP_synthase"/>
    <property type="match status" value="1"/>
</dbReference>
<dbReference type="PANTHER" id="PTHR20857">
    <property type="entry name" value="THIAMINE-PHOSPHATE PYROPHOSPHORYLASE"/>
    <property type="match status" value="1"/>
</dbReference>
<evidence type="ECO:0000256" key="4">
    <source>
        <dbReference type="ARBA" id="ARBA00022842"/>
    </source>
</evidence>
<proteinExistence type="inferred from homology"/>
<keyword evidence="2 9" id="KW-0808">Transferase</keyword>
<accession>A0A173RE38</accession>
<gene>
    <name evidence="9 10" type="primary">thiE</name>
    <name evidence="10" type="ORF">ERS852429_00444</name>
</gene>
<comment type="similarity">
    <text evidence="9">Belongs to the thiamine-phosphate synthase family.</text>
</comment>
<feature type="binding site" evidence="9">
    <location>
        <position position="199"/>
    </location>
    <ligand>
        <name>2-[(2R,5Z)-2-carboxy-4-methylthiazol-5(2H)-ylidene]ethyl phosphate</name>
        <dbReference type="ChEBI" id="CHEBI:62899"/>
    </ligand>
</feature>